<evidence type="ECO:0000256" key="6">
    <source>
        <dbReference type="PIRSR" id="PIRSR000524-1"/>
    </source>
</evidence>
<comment type="caution">
    <text evidence="11">The sequence shown here is derived from an EMBL/GenBank/DDBJ whole genome shotgun (WGS) entry which is preliminary data.</text>
</comment>
<dbReference type="SUPFAM" id="SSF53383">
    <property type="entry name" value="PLP-dependent transferases"/>
    <property type="match status" value="1"/>
</dbReference>
<dbReference type="InterPro" id="IPR024169">
    <property type="entry name" value="SP_NH2Trfase/AEP_transaminase"/>
</dbReference>
<dbReference type="InterPro" id="IPR015421">
    <property type="entry name" value="PyrdxlP-dep_Trfase_major"/>
</dbReference>
<evidence type="ECO:0000256" key="1">
    <source>
        <dbReference type="ARBA" id="ARBA00001933"/>
    </source>
</evidence>
<keyword evidence="5 7" id="KW-0663">Pyridoxal phosphate</keyword>
<evidence type="ECO:0000256" key="9">
    <source>
        <dbReference type="RuleBase" id="RU004504"/>
    </source>
</evidence>
<dbReference type="NCBIfam" id="NF045640">
    <property type="entry name" value="AspGlyoxATaseBhcA"/>
    <property type="match status" value="1"/>
</dbReference>
<feature type="binding site" evidence="6">
    <location>
        <position position="341"/>
    </location>
    <ligand>
        <name>substrate</name>
    </ligand>
</feature>
<feature type="modified residue" description="N6-(pyridoxal phosphate)lysine" evidence="7">
    <location>
        <position position="196"/>
    </location>
</feature>
<dbReference type="InterPro" id="IPR015422">
    <property type="entry name" value="PyrdxlP-dep_Trfase_small"/>
</dbReference>
<feature type="domain" description="Aminotransferase class V" evidence="10">
    <location>
        <begin position="29"/>
        <end position="317"/>
    </location>
</feature>
<keyword evidence="12" id="KW-1185">Reference proteome</keyword>
<evidence type="ECO:0000256" key="5">
    <source>
        <dbReference type="ARBA" id="ARBA00022898"/>
    </source>
</evidence>
<comment type="cofactor">
    <cofactor evidence="1 7 9">
        <name>pyridoxal 5'-phosphate</name>
        <dbReference type="ChEBI" id="CHEBI:597326"/>
    </cofactor>
</comment>
<dbReference type="PANTHER" id="PTHR21152">
    <property type="entry name" value="AMINOTRANSFERASE CLASS V"/>
    <property type="match status" value="1"/>
</dbReference>
<dbReference type="InterPro" id="IPR015424">
    <property type="entry name" value="PyrdxlP-dep_Trfase"/>
</dbReference>
<dbReference type="Pfam" id="PF00266">
    <property type="entry name" value="Aminotran_5"/>
    <property type="match status" value="1"/>
</dbReference>
<dbReference type="GO" id="GO:0004760">
    <property type="term" value="F:L-serine-pyruvate transaminase activity"/>
    <property type="evidence" value="ECO:0007669"/>
    <property type="project" value="TreeGrafter"/>
</dbReference>
<dbReference type="InterPro" id="IPR020578">
    <property type="entry name" value="Aminotrans_V_PyrdxlP_BS"/>
</dbReference>
<proteinExistence type="inferred from homology"/>
<gene>
    <name evidence="11" type="ORF">GEU84_017900</name>
</gene>
<organism evidence="11 12">
    <name type="scientific">Fertoeibacter niger</name>
    <dbReference type="NCBI Taxonomy" id="2656921"/>
    <lineage>
        <taxon>Bacteria</taxon>
        <taxon>Pseudomonadati</taxon>
        <taxon>Pseudomonadota</taxon>
        <taxon>Alphaproteobacteria</taxon>
        <taxon>Rhodobacterales</taxon>
        <taxon>Paracoccaceae</taxon>
        <taxon>Fertoeibacter</taxon>
    </lineage>
</organism>
<evidence type="ECO:0000259" key="10">
    <source>
        <dbReference type="Pfam" id="PF00266"/>
    </source>
</evidence>
<protein>
    <submittedName>
        <fullName evidence="11">Aminotransferase class V-fold PLP-dependent enzyme</fullName>
    </submittedName>
</protein>
<evidence type="ECO:0000256" key="7">
    <source>
        <dbReference type="PIRSR" id="PIRSR000524-50"/>
    </source>
</evidence>
<evidence type="ECO:0000256" key="8">
    <source>
        <dbReference type="RuleBase" id="RU004075"/>
    </source>
</evidence>
<dbReference type="Gene3D" id="3.90.1150.10">
    <property type="entry name" value="Aspartate Aminotransferase, domain 1"/>
    <property type="match status" value="1"/>
</dbReference>
<dbReference type="PIRSF" id="PIRSF000524">
    <property type="entry name" value="SPT"/>
    <property type="match status" value="1"/>
</dbReference>
<dbReference type="FunFam" id="3.90.1150.10:FF:000031">
    <property type="entry name" value="Serine--glyoxylate aminotransferase"/>
    <property type="match status" value="1"/>
</dbReference>
<sequence length="396" mass="41336">MSAQNPLFIPGPTNIPDRIRKACDMQTIDHRSPAFARVFKPAIAGVKRVLGMGAGEVFIFPSTGTGGWEAAVSNTLSPGDTLLAARFGMFSHRWIDLCQRHGLNVQVIEAPWGQGAPLAAIEAALRADTGHAIRVVLATHNETATGVRSDIAGIRRALDAAGHPALLFVDGVSSIGSMPFDMAGWGVDVAVAGSQKGFMLPAGLAILGVSPKALAAIETATLPRTFFDFRDMAKAYVAGGYPYTPAVGLIAGLAEAVEMLEEEGLEAVYARHHRLAEGVRRAVAAWGMRPCAASADLYSDTVTAVLVPEGCNGTDLVRLAADKYRVAFGVGLGEVAGRVFRIGHLGSLTDVMVLAGLATAEMCMADLGWPVRLGSGVAAAQEFYRGSVPAMLAAAA</sequence>
<dbReference type="FunFam" id="3.40.640.10:FF:000054">
    <property type="entry name" value="Serine--glyoxylate aminotransferase"/>
    <property type="match status" value="1"/>
</dbReference>
<accession>A0A8X8GXS2</accession>
<dbReference type="GO" id="GO:0019265">
    <property type="term" value="P:glycine biosynthetic process, by transamination of glyoxylate"/>
    <property type="evidence" value="ECO:0007669"/>
    <property type="project" value="TreeGrafter"/>
</dbReference>
<name>A0A8X8GXS2_9RHOB</name>
<dbReference type="PANTHER" id="PTHR21152:SF24">
    <property type="entry name" value="ALANINE--GLYOXYLATE AMINOTRANSFERASE 1"/>
    <property type="match status" value="1"/>
</dbReference>
<dbReference type="GO" id="GO:0008453">
    <property type="term" value="F:alanine-glyoxylate transaminase activity"/>
    <property type="evidence" value="ECO:0007669"/>
    <property type="project" value="TreeGrafter"/>
</dbReference>
<evidence type="ECO:0000256" key="4">
    <source>
        <dbReference type="ARBA" id="ARBA00022679"/>
    </source>
</evidence>
<dbReference type="EMBL" id="WHUT02000013">
    <property type="protein sequence ID" value="NUB46269.1"/>
    <property type="molecule type" value="Genomic_DNA"/>
</dbReference>
<dbReference type="Gene3D" id="3.40.640.10">
    <property type="entry name" value="Type I PLP-dependent aspartate aminotransferase-like (Major domain)"/>
    <property type="match status" value="1"/>
</dbReference>
<keyword evidence="4" id="KW-0808">Transferase</keyword>
<dbReference type="InterPro" id="IPR000192">
    <property type="entry name" value="Aminotrans_V_dom"/>
</dbReference>
<dbReference type="Proteomes" id="UP000484076">
    <property type="component" value="Unassembled WGS sequence"/>
</dbReference>
<comment type="similarity">
    <text evidence="2 8">Belongs to the class-V pyridoxal-phosphate-dependent aminotransferase family.</text>
</comment>
<reference evidence="11" key="1">
    <citation type="submission" date="2020-05" db="EMBL/GenBank/DDBJ databases">
        <title>Fertoebacter nigrum gen. nov., sp. nov., a new member of the family Rhodobacteraceae.</title>
        <authorList>
            <person name="Szuroczki S."/>
            <person name="Abbaszade G."/>
            <person name="Buni D."/>
            <person name="Schumann P."/>
            <person name="Toth E."/>
        </authorList>
    </citation>
    <scope>NUCLEOTIDE SEQUENCE</scope>
    <source>
        <strain evidence="11">RG-N-1a</strain>
    </source>
</reference>
<dbReference type="PROSITE" id="PS00595">
    <property type="entry name" value="AA_TRANSFER_CLASS_5"/>
    <property type="match status" value="1"/>
</dbReference>
<evidence type="ECO:0000313" key="12">
    <source>
        <dbReference type="Proteomes" id="UP000484076"/>
    </source>
</evidence>
<evidence type="ECO:0000256" key="3">
    <source>
        <dbReference type="ARBA" id="ARBA00022576"/>
    </source>
</evidence>
<dbReference type="InterPro" id="IPR054863">
    <property type="entry name" value="AspGlyoxATase"/>
</dbReference>
<keyword evidence="3 11" id="KW-0032">Aminotransferase</keyword>
<evidence type="ECO:0000256" key="2">
    <source>
        <dbReference type="ARBA" id="ARBA00009236"/>
    </source>
</evidence>
<evidence type="ECO:0000313" key="11">
    <source>
        <dbReference type="EMBL" id="NUB46269.1"/>
    </source>
</evidence>
<dbReference type="AlphaFoldDB" id="A0A8X8GXS2"/>
<dbReference type="RefSeq" id="WP_152828437.1">
    <property type="nucleotide sequence ID" value="NZ_WHUT02000013.1"/>
</dbReference>